<dbReference type="AlphaFoldDB" id="A0A402DL89"/>
<evidence type="ECO:0000256" key="1">
    <source>
        <dbReference type="SAM" id="MobiDB-lite"/>
    </source>
</evidence>
<evidence type="ECO:0000313" key="3">
    <source>
        <dbReference type="Proteomes" id="UP000289660"/>
    </source>
</evidence>
<evidence type="ECO:0000313" key="2">
    <source>
        <dbReference type="EMBL" id="GCE62985.1"/>
    </source>
</evidence>
<sequence length="120" mass="13341">MRPETVRSDHGVGFFRLGGFKSSESVGTFTVFKQGIFYRRSVNSTEKRTTEDTSYTHHVEGVQGPVVEALEEENETEDTSHAEARGKEPARLTEGVHQEDTDEHRNRTGEGESVVGTNAD</sequence>
<proteinExistence type="predicted"/>
<accession>A0A402DL89</accession>
<gene>
    <name evidence="2" type="ORF">MiAbB_04940</name>
</gene>
<name>A0A402DL89_MICAE</name>
<comment type="caution">
    <text evidence="2">The sequence shown here is derived from an EMBL/GenBank/DDBJ whole genome shotgun (WGS) entry which is preliminary data.</text>
</comment>
<dbReference type="EMBL" id="BIFY01000270">
    <property type="protein sequence ID" value="GCE62985.1"/>
    <property type="molecule type" value="Genomic_DNA"/>
</dbReference>
<feature type="compositionally biased region" description="Basic and acidic residues" evidence="1">
    <location>
        <begin position="78"/>
        <end position="110"/>
    </location>
</feature>
<feature type="region of interest" description="Disordered" evidence="1">
    <location>
        <begin position="71"/>
        <end position="120"/>
    </location>
</feature>
<dbReference type="Proteomes" id="UP000289660">
    <property type="component" value="Unassembled WGS sequence"/>
</dbReference>
<protein>
    <submittedName>
        <fullName evidence="2">Uncharacterized protein</fullName>
    </submittedName>
</protein>
<organism evidence="2 3">
    <name type="scientific">Microcystis aeruginosa NIES-4285</name>
    <dbReference type="NCBI Taxonomy" id="2497681"/>
    <lineage>
        <taxon>Bacteria</taxon>
        <taxon>Bacillati</taxon>
        <taxon>Cyanobacteriota</taxon>
        <taxon>Cyanophyceae</taxon>
        <taxon>Oscillatoriophycideae</taxon>
        <taxon>Chroococcales</taxon>
        <taxon>Microcystaceae</taxon>
        <taxon>Microcystis</taxon>
    </lineage>
</organism>
<reference evidence="3" key="1">
    <citation type="submission" date="2018-12" db="EMBL/GenBank/DDBJ databases">
        <title>Genome sequence of Microcystis aeruginosa NIES-4285.</title>
        <authorList>
            <person name="Tanabe Y."/>
        </authorList>
    </citation>
    <scope>NUCLEOTIDE SEQUENCE [LARGE SCALE GENOMIC DNA]</scope>
    <source>
        <strain evidence="3">NIES-4285</strain>
    </source>
</reference>